<dbReference type="SUPFAM" id="SSF51735">
    <property type="entry name" value="NAD(P)-binding Rossmann-fold domains"/>
    <property type="match status" value="1"/>
</dbReference>
<dbReference type="Pfam" id="PF01370">
    <property type="entry name" value="Epimerase"/>
    <property type="match status" value="1"/>
</dbReference>
<proteinExistence type="predicted"/>
<reference evidence="2 3" key="1">
    <citation type="submission" date="2018-06" db="EMBL/GenBank/DDBJ databases">
        <authorList>
            <consortium name="Pathogen Informatics"/>
            <person name="Doyle S."/>
        </authorList>
    </citation>
    <scope>NUCLEOTIDE SEQUENCE [LARGE SCALE GENOMIC DNA]</scope>
    <source>
        <strain evidence="2 3">NCTC9836</strain>
    </source>
</reference>
<accession>A0A381J4G4</accession>
<dbReference type="InterPro" id="IPR036291">
    <property type="entry name" value="NAD(P)-bd_dom_sf"/>
</dbReference>
<dbReference type="PANTHER" id="PTHR43245">
    <property type="entry name" value="BIFUNCTIONAL POLYMYXIN RESISTANCE PROTEIN ARNA"/>
    <property type="match status" value="1"/>
</dbReference>
<dbReference type="InterPro" id="IPR050177">
    <property type="entry name" value="Lipid_A_modif_metabolic_enz"/>
</dbReference>
<dbReference type="InterPro" id="IPR001509">
    <property type="entry name" value="Epimerase_deHydtase"/>
</dbReference>
<dbReference type="RefSeq" id="WP_341458775.1">
    <property type="nucleotide sequence ID" value="NZ_UFWZ01000001.1"/>
</dbReference>
<gene>
    <name evidence="2" type="ORF">NCTC9836_00397</name>
</gene>
<dbReference type="AlphaFoldDB" id="A0A381J4G4"/>
<dbReference type="Gene3D" id="3.40.50.720">
    <property type="entry name" value="NAD(P)-binding Rossmann-like Domain"/>
    <property type="match status" value="1"/>
</dbReference>
<evidence type="ECO:0000313" key="3">
    <source>
        <dbReference type="Proteomes" id="UP000254664"/>
    </source>
</evidence>
<keyword evidence="3" id="KW-1185">Reference proteome</keyword>
<dbReference type="EMBL" id="UFWZ01000001">
    <property type="protein sequence ID" value="SUY45683.1"/>
    <property type="molecule type" value="Genomic_DNA"/>
</dbReference>
<feature type="domain" description="NAD-dependent epimerase/dehydratase" evidence="1">
    <location>
        <begin position="13"/>
        <end position="212"/>
    </location>
</feature>
<evidence type="ECO:0000313" key="2">
    <source>
        <dbReference type="EMBL" id="SUY45683.1"/>
    </source>
</evidence>
<protein>
    <submittedName>
        <fullName evidence="2">NAD-dependent epimerase/dehydratase</fullName>
    </submittedName>
</protein>
<dbReference type="PANTHER" id="PTHR43245:SF58">
    <property type="entry name" value="BLL5923 PROTEIN"/>
    <property type="match status" value="1"/>
</dbReference>
<sequence>MQEEGDATLKKILITGANSYIGTSFEKWMQKWTKDYSIDTIDMKDGSWERKDFSKYDVVFHVAGIAHVSTDPNMEDLYYKVNRDLTIETAMKAKADGARQFVFMSSIIVYGDSSHINHKRVIDKNTVPEPSNFYGKSKLEAEEGILPLQDNSFNVVVIRPPMIFGKGSKGNYPKLSRIAQKLPIFPDIKNERSMLHIDNLCEFIRLMIVNEESDVFYPQNREYVGTSQLVKLISEAHGKNIRLTKVFNGALRLMGDFTGAVNKAFGNLVYEKSMSEYKEDYRVRDLEESVRVTEGRD</sequence>
<organism evidence="2 3">
    <name type="scientific">Clostridium putrefaciens</name>
    <dbReference type="NCBI Taxonomy" id="99675"/>
    <lineage>
        <taxon>Bacteria</taxon>
        <taxon>Bacillati</taxon>
        <taxon>Bacillota</taxon>
        <taxon>Clostridia</taxon>
        <taxon>Eubacteriales</taxon>
        <taxon>Clostridiaceae</taxon>
        <taxon>Clostridium</taxon>
    </lineage>
</organism>
<evidence type="ECO:0000259" key="1">
    <source>
        <dbReference type="Pfam" id="PF01370"/>
    </source>
</evidence>
<name>A0A381J4G4_9CLOT</name>
<dbReference type="Proteomes" id="UP000254664">
    <property type="component" value="Unassembled WGS sequence"/>
</dbReference>